<dbReference type="Pfam" id="PF01476">
    <property type="entry name" value="LysM"/>
    <property type="match status" value="1"/>
</dbReference>
<keyword evidence="2" id="KW-0812">Transmembrane</keyword>
<dbReference type="EMBL" id="QJNU01000014">
    <property type="protein sequence ID" value="RYP10707.1"/>
    <property type="molecule type" value="Genomic_DNA"/>
</dbReference>
<organism evidence="4 5">
    <name type="scientific">Monosporascus ibericus</name>
    <dbReference type="NCBI Taxonomy" id="155417"/>
    <lineage>
        <taxon>Eukaryota</taxon>
        <taxon>Fungi</taxon>
        <taxon>Dikarya</taxon>
        <taxon>Ascomycota</taxon>
        <taxon>Pezizomycotina</taxon>
        <taxon>Sordariomycetes</taxon>
        <taxon>Xylariomycetidae</taxon>
        <taxon>Xylariales</taxon>
        <taxon>Xylariales incertae sedis</taxon>
        <taxon>Monosporascus</taxon>
    </lineage>
</organism>
<gene>
    <name evidence="4" type="ORF">DL764_000497</name>
</gene>
<keyword evidence="5" id="KW-1185">Reference proteome</keyword>
<sequence>MGRWSQYDSDEERLPSGMKRIGYDADTQTYSYRDTDGSIWEGPPGSQYGHLTRVSGPPPAPTLDDNDPHLEALEPMAFSDDTGSKPSWRHEMMPLLNFLVLVGLFLLFVFWFIGSKSSGTESIVCRDGSSRYDIQPGDTCWGIAEMIHTSVDQLLQENPGLDCDALPVGKAICISAV</sequence>
<dbReference type="STRING" id="155417.A0A4Q4TWQ0"/>
<dbReference type="SMART" id="SM00257">
    <property type="entry name" value="LysM"/>
    <property type="match status" value="1"/>
</dbReference>
<reference evidence="4 5" key="1">
    <citation type="submission" date="2018-06" db="EMBL/GenBank/DDBJ databases">
        <title>Complete Genomes of Monosporascus.</title>
        <authorList>
            <person name="Robinson A.J."/>
            <person name="Natvig D.O."/>
        </authorList>
    </citation>
    <scope>NUCLEOTIDE SEQUENCE [LARGE SCALE GENOMIC DNA]</scope>
    <source>
        <strain evidence="4 5">CBS 110550</strain>
    </source>
</reference>
<dbReference type="AlphaFoldDB" id="A0A4Q4TWQ0"/>
<evidence type="ECO:0000256" key="2">
    <source>
        <dbReference type="SAM" id="Phobius"/>
    </source>
</evidence>
<feature type="domain" description="LysM" evidence="3">
    <location>
        <begin position="130"/>
        <end position="174"/>
    </location>
</feature>
<feature type="region of interest" description="Disordered" evidence="1">
    <location>
        <begin position="41"/>
        <end position="64"/>
    </location>
</feature>
<dbReference type="Proteomes" id="UP000293360">
    <property type="component" value="Unassembled WGS sequence"/>
</dbReference>
<feature type="transmembrane region" description="Helical" evidence="2">
    <location>
        <begin position="95"/>
        <end position="113"/>
    </location>
</feature>
<evidence type="ECO:0000259" key="3">
    <source>
        <dbReference type="PROSITE" id="PS51782"/>
    </source>
</evidence>
<name>A0A4Q4TWQ0_9PEZI</name>
<evidence type="ECO:0000313" key="5">
    <source>
        <dbReference type="Proteomes" id="UP000293360"/>
    </source>
</evidence>
<feature type="region of interest" description="Disordered" evidence="1">
    <location>
        <begin position="1"/>
        <end position="22"/>
    </location>
</feature>
<dbReference type="InterPro" id="IPR036779">
    <property type="entry name" value="LysM_dom_sf"/>
</dbReference>
<proteinExistence type="predicted"/>
<evidence type="ECO:0000256" key="1">
    <source>
        <dbReference type="SAM" id="MobiDB-lite"/>
    </source>
</evidence>
<dbReference type="Gene3D" id="3.10.350.10">
    <property type="entry name" value="LysM domain"/>
    <property type="match status" value="1"/>
</dbReference>
<keyword evidence="2" id="KW-1133">Transmembrane helix</keyword>
<dbReference type="SUPFAM" id="SSF54106">
    <property type="entry name" value="LysM domain"/>
    <property type="match status" value="1"/>
</dbReference>
<protein>
    <recommendedName>
        <fullName evidence="3">LysM domain-containing protein</fullName>
    </recommendedName>
</protein>
<dbReference type="CDD" id="cd00118">
    <property type="entry name" value="LysM"/>
    <property type="match status" value="1"/>
</dbReference>
<comment type="caution">
    <text evidence="4">The sequence shown here is derived from an EMBL/GenBank/DDBJ whole genome shotgun (WGS) entry which is preliminary data.</text>
</comment>
<evidence type="ECO:0000313" key="4">
    <source>
        <dbReference type="EMBL" id="RYP10707.1"/>
    </source>
</evidence>
<accession>A0A4Q4TWQ0</accession>
<dbReference type="OrthoDB" id="2107166at2759"/>
<dbReference type="InterPro" id="IPR018392">
    <property type="entry name" value="LysM"/>
</dbReference>
<dbReference type="PROSITE" id="PS51782">
    <property type="entry name" value="LYSM"/>
    <property type="match status" value="1"/>
</dbReference>
<keyword evidence="2" id="KW-0472">Membrane</keyword>